<dbReference type="EMBL" id="ON189044">
    <property type="protein sequence ID" value="URA06949.1"/>
    <property type="molecule type" value="Genomic_DNA"/>
</dbReference>
<protein>
    <submittedName>
        <fullName evidence="1">Uncharacterized protein</fullName>
    </submittedName>
</protein>
<keyword evidence="2" id="KW-1185">Reference proteome</keyword>
<sequence length="56" mass="6458">MNVSLSQLSIEANEGYNACLCGLRRDRNPYFPQDSVPAIEWFKGWDRAARELKGKR</sequence>
<evidence type="ECO:0000313" key="2">
    <source>
        <dbReference type="Proteomes" id="UP001056608"/>
    </source>
</evidence>
<accession>A0A9E7E149</accession>
<name>A0A9E7E149_9CAUD</name>
<gene>
    <name evidence="1" type="ORF">Pfeifenkraut_BL30052</name>
</gene>
<proteinExistence type="predicted"/>
<evidence type="ECO:0000313" key="1">
    <source>
        <dbReference type="EMBL" id="URA06949.1"/>
    </source>
</evidence>
<reference evidence="1" key="1">
    <citation type="journal article" date="2022" name="Viruses">
        <title>Isolation of novel Xanthomonas phages for the plant pathogens X. translucens and X. campestris.</title>
        <authorList>
            <person name="Erdrich S.H."/>
            <person name="Sharma V."/>
            <person name="Schurr U."/>
            <person name="Arsova B."/>
            <person name="Frunzke J."/>
        </authorList>
    </citation>
    <scope>NUCLEOTIDE SEQUENCE</scope>
</reference>
<organism evidence="1 2">
    <name type="scientific">Xanthomonas phage Pfeifenkraut</name>
    <dbReference type="NCBI Taxonomy" id="2939132"/>
    <lineage>
        <taxon>Viruses</taxon>
        <taxon>Duplodnaviria</taxon>
        <taxon>Heunggongvirae</taxon>
        <taxon>Uroviricota</taxon>
        <taxon>Caudoviricetes</taxon>
        <taxon>Stanbaylleyvirinae</taxon>
        <taxon>Shirevirus</taxon>
        <taxon>Shirevirus pfeifenkraut</taxon>
    </lineage>
</organism>
<dbReference type="Proteomes" id="UP001056608">
    <property type="component" value="Segment"/>
</dbReference>